<keyword evidence="2" id="KW-1185">Reference proteome</keyword>
<reference evidence="1 2" key="1">
    <citation type="submission" date="2017-01" db="EMBL/GenBank/DDBJ databases">
        <authorList>
            <person name="Mah S.A."/>
            <person name="Swanson W.J."/>
            <person name="Moy G.W."/>
            <person name="Vacquier V.D."/>
        </authorList>
    </citation>
    <scope>NUCLEOTIDE SEQUENCE [LARGE SCALE GENOMIC DNA]</scope>
    <source>
        <strain evidence="1 2">ASpG1</strain>
    </source>
</reference>
<dbReference type="Proteomes" id="UP000186400">
    <property type="component" value="Unassembled WGS sequence"/>
</dbReference>
<dbReference type="STRING" id="159291.SAMN05920897_111122"/>
<name>A0A1N6U682_9SPIO</name>
<accession>A0A1N6U682</accession>
<dbReference type="AlphaFoldDB" id="A0A1N6U682"/>
<dbReference type="EMBL" id="FTMS01000011">
    <property type="protein sequence ID" value="SIQ61059.1"/>
    <property type="molecule type" value="Genomic_DNA"/>
</dbReference>
<evidence type="ECO:0000313" key="1">
    <source>
        <dbReference type="EMBL" id="SIQ61059.1"/>
    </source>
</evidence>
<organism evidence="1 2">
    <name type="scientific">Alkalispirochaeta americana</name>
    <dbReference type="NCBI Taxonomy" id="159291"/>
    <lineage>
        <taxon>Bacteria</taxon>
        <taxon>Pseudomonadati</taxon>
        <taxon>Spirochaetota</taxon>
        <taxon>Spirochaetia</taxon>
        <taxon>Spirochaetales</taxon>
        <taxon>Spirochaetaceae</taxon>
        <taxon>Alkalispirochaeta</taxon>
    </lineage>
</organism>
<proteinExistence type="predicted"/>
<protein>
    <submittedName>
        <fullName evidence="1">Uncharacterized protein</fullName>
    </submittedName>
</protein>
<evidence type="ECO:0000313" key="2">
    <source>
        <dbReference type="Proteomes" id="UP000186400"/>
    </source>
</evidence>
<sequence length="56" mass="6224">MSTSLEILTGLGAVALFILGLRQITATVNHSLGYLVRSRLSEPAYQPSRGWLRDFF</sequence>
<gene>
    <name evidence="1" type="ORF">SAMN05920897_111122</name>
</gene>